<name>A0AAD9JL01_9ANNE</name>
<sequence length="205" mass="22274">MSTSTDTLLDDSTTEFRSSIISEFDSTPINPTTGKQQPTSASTHRTTSPMSTSTDTLLDDSTTEFRSSIISEFDSTPINPTTGKQQPTSASTHRTRSTASSTRGRSSASRITSSTLLKEFTIGTESAIVTESDSTSSYLSTEQQQLTTSSIDQPHPRALPLVIIISVPVVILVLLIVVVALLIWRCGRHNNSPSEDSKQTQNWYI</sequence>
<organism evidence="3 4">
    <name type="scientific">Paralvinella palmiformis</name>
    <dbReference type="NCBI Taxonomy" id="53620"/>
    <lineage>
        <taxon>Eukaryota</taxon>
        <taxon>Metazoa</taxon>
        <taxon>Spiralia</taxon>
        <taxon>Lophotrochozoa</taxon>
        <taxon>Annelida</taxon>
        <taxon>Polychaeta</taxon>
        <taxon>Sedentaria</taxon>
        <taxon>Canalipalpata</taxon>
        <taxon>Terebellida</taxon>
        <taxon>Terebelliformia</taxon>
        <taxon>Alvinellidae</taxon>
        <taxon>Paralvinella</taxon>
    </lineage>
</organism>
<evidence type="ECO:0000256" key="2">
    <source>
        <dbReference type="SAM" id="Phobius"/>
    </source>
</evidence>
<accession>A0AAD9JL01</accession>
<feature type="transmembrane region" description="Helical" evidence="2">
    <location>
        <begin position="158"/>
        <end position="184"/>
    </location>
</feature>
<protein>
    <submittedName>
        <fullName evidence="3">Uncharacterized protein</fullName>
    </submittedName>
</protein>
<keyword evidence="4" id="KW-1185">Reference proteome</keyword>
<gene>
    <name evidence="3" type="ORF">LSH36_261g03002</name>
</gene>
<evidence type="ECO:0000313" key="3">
    <source>
        <dbReference type="EMBL" id="KAK2154671.1"/>
    </source>
</evidence>
<comment type="caution">
    <text evidence="3">The sequence shown here is derived from an EMBL/GenBank/DDBJ whole genome shotgun (WGS) entry which is preliminary data.</text>
</comment>
<dbReference type="EMBL" id="JAODUP010000261">
    <property type="protein sequence ID" value="KAK2154671.1"/>
    <property type="molecule type" value="Genomic_DNA"/>
</dbReference>
<feature type="compositionally biased region" description="Polar residues" evidence="1">
    <location>
        <begin position="21"/>
        <end position="45"/>
    </location>
</feature>
<dbReference type="Proteomes" id="UP001208570">
    <property type="component" value="Unassembled WGS sequence"/>
</dbReference>
<evidence type="ECO:0000256" key="1">
    <source>
        <dbReference type="SAM" id="MobiDB-lite"/>
    </source>
</evidence>
<keyword evidence="2" id="KW-0812">Transmembrane</keyword>
<keyword evidence="2" id="KW-0472">Membrane</keyword>
<feature type="compositionally biased region" description="Polar residues" evidence="1">
    <location>
        <begin position="64"/>
        <end position="87"/>
    </location>
</feature>
<reference evidence="3" key="1">
    <citation type="journal article" date="2023" name="Mol. Biol. Evol.">
        <title>Third-Generation Sequencing Reveals the Adaptive Role of the Epigenome in Three Deep-Sea Polychaetes.</title>
        <authorList>
            <person name="Perez M."/>
            <person name="Aroh O."/>
            <person name="Sun Y."/>
            <person name="Lan Y."/>
            <person name="Juniper S.K."/>
            <person name="Young C.R."/>
            <person name="Angers B."/>
            <person name="Qian P.Y."/>
        </authorList>
    </citation>
    <scope>NUCLEOTIDE SEQUENCE</scope>
    <source>
        <strain evidence="3">P08H-3</strain>
    </source>
</reference>
<keyword evidence="2" id="KW-1133">Transmembrane helix</keyword>
<feature type="region of interest" description="Disordered" evidence="1">
    <location>
        <begin position="21"/>
        <end position="111"/>
    </location>
</feature>
<feature type="compositionally biased region" description="Low complexity" evidence="1">
    <location>
        <begin position="46"/>
        <end position="56"/>
    </location>
</feature>
<evidence type="ECO:0000313" key="4">
    <source>
        <dbReference type="Proteomes" id="UP001208570"/>
    </source>
</evidence>
<proteinExistence type="predicted"/>
<feature type="compositionally biased region" description="Low complexity" evidence="1">
    <location>
        <begin position="88"/>
        <end position="111"/>
    </location>
</feature>
<dbReference type="AlphaFoldDB" id="A0AAD9JL01"/>